<reference evidence="2 3" key="1">
    <citation type="submission" date="2018-06" db="EMBL/GenBank/DDBJ databases">
        <title>Comparative genomics reveals the genomic features of Rhizophagus irregularis, R. cerebriforme, R. diaphanum and Gigaspora rosea, and their symbiotic lifestyle signature.</title>
        <authorList>
            <person name="Morin E."/>
            <person name="San Clemente H."/>
            <person name="Chen E.C.H."/>
            <person name="De La Providencia I."/>
            <person name="Hainaut M."/>
            <person name="Kuo A."/>
            <person name="Kohler A."/>
            <person name="Murat C."/>
            <person name="Tang N."/>
            <person name="Roy S."/>
            <person name="Loubradou J."/>
            <person name="Henrissat B."/>
            <person name="Grigoriev I.V."/>
            <person name="Corradi N."/>
            <person name="Roux C."/>
            <person name="Martin F.M."/>
        </authorList>
    </citation>
    <scope>NUCLEOTIDE SEQUENCE [LARGE SCALE GENOMIC DNA]</scope>
    <source>
        <strain evidence="2 3">DAOM 227022</strain>
    </source>
</reference>
<evidence type="ECO:0000313" key="2">
    <source>
        <dbReference type="EMBL" id="RIA88024.1"/>
    </source>
</evidence>
<name>A0A397SZ24_9GLOM</name>
<sequence length="389" mass="45157">MWTACTNKPISAHTIYHSLKITYTHESWNHEPGKELNPNCIAVTVKYSPSKIFWECFTWNGFGLIVPIEVSVTGYQTPWVTELLGRTAGLGMLPDSLGGLDLKYKLPNFLGEMDLEWNDIDNVLGDRVNVNEMMNNLEQISAKIIDNISIFDFNNNDVLQPPILFEIFNSRLIETALTQGQYEINPQLHGLPSVLSKLKEGYDETALLVSWEKNEIKILLDYLQENFSSWSKGNKTKFYNDVAKNILPNKKANAIKGRKDWYWYDQLDMIFGTRENIIPSFLANKLTSVTEEETETKKENCKNRRFTYALEEDLTKIKFLSNNSIMIFKIAFGTLSKLAEQPKLERIWEQKMMLEKEKLEKSHELERERIAAEKEKWAYEKEKAKAEKE</sequence>
<gene>
    <name evidence="2" type="ORF">C1645_826966</name>
</gene>
<accession>A0A397SZ24</accession>
<organism evidence="2 3">
    <name type="scientific">Glomus cerebriforme</name>
    <dbReference type="NCBI Taxonomy" id="658196"/>
    <lineage>
        <taxon>Eukaryota</taxon>
        <taxon>Fungi</taxon>
        <taxon>Fungi incertae sedis</taxon>
        <taxon>Mucoromycota</taxon>
        <taxon>Glomeromycotina</taxon>
        <taxon>Glomeromycetes</taxon>
        <taxon>Glomerales</taxon>
        <taxon>Glomeraceae</taxon>
        <taxon>Glomus</taxon>
    </lineage>
</organism>
<dbReference type="Proteomes" id="UP000265703">
    <property type="component" value="Unassembled WGS sequence"/>
</dbReference>
<keyword evidence="3" id="KW-1185">Reference proteome</keyword>
<dbReference type="AlphaFoldDB" id="A0A397SZ24"/>
<evidence type="ECO:0000313" key="3">
    <source>
        <dbReference type="Proteomes" id="UP000265703"/>
    </source>
</evidence>
<comment type="caution">
    <text evidence="2">The sequence shown here is derived from an EMBL/GenBank/DDBJ whole genome shotgun (WGS) entry which is preliminary data.</text>
</comment>
<dbReference type="OrthoDB" id="2410147at2759"/>
<dbReference type="EMBL" id="QKYT01000282">
    <property type="protein sequence ID" value="RIA88024.1"/>
    <property type="molecule type" value="Genomic_DNA"/>
</dbReference>
<keyword evidence="1" id="KW-0175">Coiled coil</keyword>
<protein>
    <submittedName>
        <fullName evidence="2">Uncharacterized protein</fullName>
    </submittedName>
</protein>
<feature type="coiled-coil region" evidence="1">
    <location>
        <begin position="355"/>
        <end position="389"/>
    </location>
</feature>
<proteinExistence type="predicted"/>
<evidence type="ECO:0000256" key="1">
    <source>
        <dbReference type="SAM" id="Coils"/>
    </source>
</evidence>